<dbReference type="SUPFAM" id="SSF53383">
    <property type="entry name" value="PLP-dependent transferases"/>
    <property type="match status" value="1"/>
</dbReference>
<keyword evidence="6" id="KW-0663">Pyridoxal phosphate</keyword>
<sequence>MSGAHSPGPELTYLDHAASTPMRREAIDAMLPFLDVQFANPSGSHRFARQARTAVDDAREVVAGVLGCDPGEVVFTGGGTESDNTAVLGVVAVRGGTAVCPATEHHAVLHAVERVGGRIVRVDRSGRVDTEHLAATVDADVSVVSVMAVNNEVGTVTDVAAVADVARRAHPGVVVHTDAVQAASWLDLRELTPHVDLLSLSAHKFGGPKGVGVLVARAGVRFEPLLIGGGQERERRSGTHHVAGIVALAEALRLADAERDAERVRLTAMRDRLVDGLAARLDGVLETVPRDHKVAGSAHVCFEGVENEALLFLLDEAGVCASAASACAAGAMEPSHVLAAMGVERRWGAGALRLTLGRTTTEADVDRAVDVIVAAVRRLRGRRDAGRHDAGTVAS</sequence>
<dbReference type="InterPro" id="IPR016454">
    <property type="entry name" value="Cysteine_dSase"/>
</dbReference>
<dbReference type="InterPro" id="IPR020578">
    <property type="entry name" value="Aminotrans_V_PyrdxlP_BS"/>
</dbReference>
<dbReference type="PIRSF" id="PIRSF005572">
    <property type="entry name" value="NifS"/>
    <property type="match status" value="1"/>
</dbReference>
<organism evidence="10">
    <name type="scientific">freshwater metagenome</name>
    <dbReference type="NCBI Taxonomy" id="449393"/>
    <lineage>
        <taxon>unclassified sequences</taxon>
        <taxon>metagenomes</taxon>
        <taxon>ecological metagenomes</taxon>
    </lineage>
</organism>
<dbReference type="GO" id="GO:0046872">
    <property type="term" value="F:metal ion binding"/>
    <property type="evidence" value="ECO:0007669"/>
    <property type="project" value="UniProtKB-KW"/>
</dbReference>
<evidence type="ECO:0000256" key="6">
    <source>
        <dbReference type="ARBA" id="ARBA00022898"/>
    </source>
</evidence>
<dbReference type="InterPro" id="IPR015422">
    <property type="entry name" value="PyrdxlP-dep_Trfase_small"/>
</dbReference>
<dbReference type="AlphaFoldDB" id="A0A6J6CGG9"/>
<accession>A0A6J6CGG9</accession>
<keyword evidence="7" id="KW-0408">Iron</keyword>
<keyword evidence="4" id="KW-0808">Transferase</keyword>
<proteinExistence type="inferred from homology"/>
<dbReference type="Gene3D" id="3.90.1150.10">
    <property type="entry name" value="Aspartate Aminotransferase, domain 1"/>
    <property type="match status" value="1"/>
</dbReference>
<evidence type="ECO:0000256" key="1">
    <source>
        <dbReference type="ARBA" id="ARBA00001933"/>
    </source>
</evidence>
<evidence type="ECO:0000256" key="4">
    <source>
        <dbReference type="ARBA" id="ARBA00022679"/>
    </source>
</evidence>
<dbReference type="GO" id="GO:0051536">
    <property type="term" value="F:iron-sulfur cluster binding"/>
    <property type="evidence" value="ECO:0007669"/>
    <property type="project" value="UniProtKB-KW"/>
</dbReference>
<comment type="cofactor">
    <cofactor evidence="1">
        <name>pyridoxal 5'-phosphate</name>
        <dbReference type="ChEBI" id="CHEBI:597326"/>
    </cofactor>
</comment>
<dbReference type="Gene3D" id="1.10.260.50">
    <property type="match status" value="1"/>
</dbReference>
<dbReference type="PANTHER" id="PTHR11601:SF34">
    <property type="entry name" value="CYSTEINE DESULFURASE"/>
    <property type="match status" value="1"/>
</dbReference>
<evidence type="ECO:0000256" key="8">
    <source>
        <dbReference type="ARBA" id="ARBA00023014"/>
    </source>
</evidence>
<dbReference type="InterPro" id="IPR015424">
    <property type="entry name" value="PyrdxlP-dep_Trfase"/>
</dbReference>
<keyword evidence="8" id="KW-0411">Iron-sulfur</keyword>
<evidence type="ECO:0000256" key="3">
    <source>
        <dbReference type="ARBA" id="ARBA00012239"/>
    </source>
</evidence>
<keyword evidence="5" id="KW-0479">Metal-binding</keyword>
<evidence type="ECO:0000259" key="9">
    <source>
        <dbReference type="Pfam" id="PF00266"/>
    </source>
</evidence>
<dbReference type="Pfam" id="PF00266">
    <property type="entry name" value="Aminotran_5"/>
    <property type="match status" value="1"/>
</dbReference>
<evidence type="ECO:0000256" key="5">
    <source>
        <dbReference type="ARBA" id="ARBA00022723"/>
    </source>
</evidence>
<dbReference type="InterPro" id="IPR000192">
    <property type="entry name" value="Aminotrans_V_dom"/>
</dbReference>
<dbReference type="EMBL" id="CAEZSR010000027">
    <property type="protein sequence ID" value="CAB4550630.1"/>
    <property type="molecule type" value="Genomic_DNA"/>
</dbReference>
<reference evidence="10" key="1">
    <citation type="submission" date="2020-05" db="EMBL/GenBank/DDBJ databases">
        <authorList>
            <person name="Chiriac C."/>
            <person name="Salcher M."/>
            <person name="Ghai R."/>
            <person name="Kavagutti S V."/>
        </authorList>
    </citation>
    <scope>NUCLEOTIDE SEQUENCE</scope>
</reference>
<dbReference type="Gene3D" id="3.40.640.10">
    <property type="entry name" value="Type I PLP-dependent aspartate aminotransferase-like (Major domain)"/>
    <property type="match status" value="1"/>
</dbReference>
<feature type="domain" description="Aminotransferase class V" evidence="9">
    <location>
        <begin position="12"/>
        <end position="367"/>
    </location>
</feature>
<name>A0A6J6CGG9_9ZZZZ</name>
<gene>
    <name evidence="10" type="ORF">UFOPK1493_01029</name>
</gene>
<dbReference type="GO" id="GO:0031071">
    <property type="term" value="F:cysteine desulfurase activity"/>
    <property type="evidence" value="ECO:0007669"/>
    <property type="project" value="UniProtKB-EC"/>
</dbReference>
<protein>
    <recommendedName>
        <fullName evidence="3">cysteine desulfurase</fullName>
        <ecNumber evidence="3">2.8.1.7</ecNumber>
    </recommendedName>
</protein>
<dbReference type="PANTHER" id="PTHR11601">
    <property type="entry name" value="CYSTEINE DESULFURYLASE FAMILY MEMBER"/>
    <property type="match status" value="1"/>
</dbReference>
<comment type="similarity">
    <text evidence="2">Belongs to the class-V pyridoxal-phosphate-dependent aminotransferase family. NifS/IscS subfamily.</text>
</comment>
<evidence type="ECO:0000313" key="10">
    <source>
        <dbReference type="EMBL" id="CAB4550630.1"/>
    </source>
</evidence>
<dbReference type="InterPro" id="IPR015421">
    <property type="entry name" value="PyrdxlP-dep_Trfase_major"/>
</dbReference>
<dbReference type="PROSITE" id="PS00595">
    <property type="entry name" value="AA_TRANSFER_CLASS_5"/>
    <property type="match status" value="1"/>
</dbReference>
<evidence type="ECO:0000256" key="7">
    <source>
        <dbReference type="ARBA" id="ARBA00023004"/>
    </source>
</evidence>
<evidence type="ECO:0000256" key="2">
    <source>
        <dbReference type="ARBA" id="ARBA00006490"/>
    </source>
</evidence>
<dbReference type="EC" id="2.8.1.7" evidence="3"/>